<dbReference type="AlphaFoldDB" id="A0A812RZQ9"/>
<reference evidence="1" key="1">
    <citation type="submission" date="2021-02" db="EMBL/GenBank/DDBJ databases">
        <authorList>
            <person name="Dougan E. K."/>
            <person name="Rhodes N."/>
            <person name="Thang M."/>
            <person name="Chan C."/>
        </authorList>
    </citation>
    <scope>NUCLEOTIDE SEQUENCE</scope>
</reference>
<gene>
    <name evidence="1" type="ORF">SNEC2469_LOCUS12775</name>
</gene>
<evidence type="ECO:0000313" key="1">
    <source>
        <dbReference type="EMBL" id="CAE7458082.1"/>
    </source>
</evidence>
<evidence type="ECO:0000313" key="2">
    <source>
        <dbReference type="Proteomes" id="UP000601435"/>
    </source>
</evidence>
<dbReference type="Proteomes" id="UP000601435">
    <property type="component" value="Unassembled WGS sequence"/>
</dbReference>
<keyword evidence="2" id="KW-1185">Reference proteome</keyword>
<dbReference type="EMBL" id="CAJNJA010020320">
    <property type="protein sequence ID" value="CAE7458082.1"/>
    <property type="molecule type" value="Genomic_DNA"/>
</dbReference>
<comment type="caution">
    <text evidence="1">The sequence shown here is derived from an EMBL/GenBank/DDBJ whole genome shotgun (WGS) entry which is preliminary data.</text>
</comment>
<sequence>MRPFACAEPVSLFAPDCQNKETNSPNLVVNQLRLSVQEDSWADYAECNLGISGDVDPFGNPCPAGKYCCFCGRPPLSSIEGA</sequence>
<organism evidence="1 2">
    <name type="scientific">Symbiodinium necroappetens</name>
    <dbReference type="NCBI Taxonomy" id="1628268"/>
    <lineage>
        <taxon>Eukaryota</taxon>
        <taxon>Sar</taxon>
        <taxon>Alveolata</taxon>
        <taxon>Dinophyceae</taxon>
        <taxon>Suessiales</taxon>
        <taxon>Symbiodiniaceae</taxon>
        <taxon>Symbiodinium</taxon>
    </lineage>
</organism>
<proteinExistence type="predicted"/>
<name>A0A812RZQ9_9DINO</name>
<dbReference type="OrthoDB" id="10308654at2759"/>
<accession>A0A812RZQ9</accession>
<protein>
    <submittedName>
        <fullName evidence="1">Uncharacterized protein</fullName>
    </submittedName>
</protein>